<accession>A0ABQ5W6B6</accession>
<keyword evidence="1" id="KW-0732">Signal</keyword>
<dbReference type="EMBL" id="BSNS01000011">
    <property type="protein sequence ID" value="GLQ55334.1"/>
    <property type="molecule type" value="Genomic_DNA"/>
</dbReference>
<evidence type="ECO:0000313" key="2">
    <source>
        <dbReference type="EMBL" id="GLQ55334.1"/>
    </source>
</evidence>
<dbReference type="RefSeq" id="WP_284340749.1">
    <property type="nucleotide sequence ID" value="NZ_BSNS01000011.1"/>
</dbReference>
<protein>
    <submittedName>
        <fullName evidence="2">Uncharacterized protein</fullName>
    </submittedName>
</protein>
<reference evidence="3" key="1">
    <citation type="journal article" date="2019" name="Int. J. Syst. Evol. Microbiol.">
        <title>The Global Catalogue of Microorganisms (GCM) 10K type strain sequencing project: providing services to taxonomists for standard genome sequencing and annotation.</title>
        <authorList>
            <consortium name="The Broad Institute Genomics Platform"/>
            <consortium name="The Broad Institute Genome Sequencing Center for Infectious Disease"/>
            <person name="Wu L."/>
            <person name="Ma J."/>
        </authorList>
    </citation>
    <scope>NUCLEOTIDE SEQUENCE [LARGE SCALE GENOMIC DNA]</scope>
    <source>
        <strain evidence="3">NBRC 112416</strain>
    </source>
</reference>
<comment type="caution">
    <text evidence="2">The sequence shown here is derived from an EMBL/GenBank/DDBJ whole genome shotgun (WGS) entry which is preliminary data.</text>
</comment>
<evidence type="ECO:0000313" key="3">
    <source>
        <dbReference type="Proteomes" id="UP001156691"/>
    </source>
</evidence>
<keyword evidence="3" id="KW-1185">Reference proteome</keyword>
<feature type="chain" id="PRO_5046692341" evidence="1">
    <location>
        <begin position="21"/>
        <end position="110"/>
    </location>
</feature>
<feature type="signal peptide" evidence="1">
    <location>
        <begin position="1"/>
        <end position="20"/>
    </location>
</feature>
<proteinExistence type="predicted"/>
<name>A0ABQ5W6B6_9HYPH</name>
<sequence length="110" mass="11305">MLVKPLILAAVLSMAAPATAGLAQTTSTGDANSMVACPSQSALEQSINSQGAISPDECTTLQVNSLTTESGSLCLIDFGTDQGFLGRLRDAAFPSQWWVSCDQLTAAIGP</sequence>
<gene>
    <name evidence="2" type="ORF">GCM10010862_25930</name>
</gene>
<evidence type="ECO:0000256" key="1">
    <source>
        <dbReference type="SAM" id="SignalP"/>
    </source>
</evidence>
<organism evidence="2 3">
    <name type="scientific">Devosia nitrariae</name>
    <dbReference type="NCBI Taxonomy" id="2071872"/>
    <lineage>
        <taxon>Bacteria</taxon>
        <taxon>Pseudomonadati</taxon>
        <taxon>Pseudomonadota</taxon>
        <taxon>Alphaproteobacteria</taxon>
        <taxon>Hyphomicrobiales</taxon>
        <taxon>Devosiaceae</taxon>
        <taxon>Devosia</taxon>
    </lineage>
</organism>
<dbReference type="Proteomes" id="UP001156691">
    <property type="component" value="Unassembled WGS sequence"/>
</dbReference>